<dbReference type="PANTHER" id="PTHR34126">
    <property type="entry name" value="PEROXISOME BIOGENESIS PROTEIN 22"/>
    <property type="match status" value="1"/>
</dbReference>
<feature type="transmembrane region" description="Helical" evidence="1">
    <location>
        <begin position="412"/>
        <end position="432"/>
    </location>
</feature>
<keyword evidence="1" id="KW-0472">Membrane</keyword>
<keyword evidence="1" id="KW-0812">Transmembrane</keyword>
<organism evidence="2">
    <name type="scientific">Salix viminalis</name>
    <name type="common">Common osier</name>
    <name type="synonym">Basket willow</name>
    <dbReference type="NCBI Taxonomy" id="40686"/>
    <lineage>
        <taxon>Eukaryota</taxon>
        <taxon>Viridiplantae</taxon>
        <taxon>Streptophyta</taxon>
        <taxon>Embryophyta</taxon>
        <taxon>Tracheophyta</taxon>
        <taxon>Spermatophyta</taxon>
        <taxon>Magnoliopsida</taxon>
        <taxon>eudicotyledons</taxon>
        <taxon>Gunneridae</taxon>
        <taxon>Pentapetalae</taxon>
        <taxon>rosids</taxon>
        <taxon>fabids</taxon>
        <taxon>Malpighiales</taxon>
        <taxon>Salicaceae</taxon>
        <taxon>Saliceae</taxon>
        <taxon>Salix</taxon>
    </lineage>
</organism>
<dbReference type="InterPro" id="IPR037485">
    <property type="entry name" value="PEX22"/>
</dbReference>
<evidence type="ECO:0000256" key="1">
    <source>
        <dbReference type="SAM" id="Phobius"/>
    </source>
</evidence>
<dbReference type="EMBL" id="CAADRP010002285">
    <property type="protein sequence ID" value="VFU65414.1"/>
    <property type="molecule type" value="Genomic_DNA"/>
</dbReference>
<dbReference type="AlphaFoldDB" id="A0A6N2NGL8"/>
<sequence length="633" mass="70016">MAAESNSGFHREGTLGYALNRHAISFQSGAINSGCTADMIPMGMGSYFGINTSTTISSLMLPGSCSLISNNTSPGGSGSGGIVQAQAGNSSASSSLLLDSVPGLKHDAGLAVEWSVEEQYKLEEGLQKYADEPSILRYIKIAAMLRDKTVRDVALRCRWMTRKRRKAEDFNMGKKINSRKDKLVESSSKMNMAAALLQNVASYPPLMHHTDQSEPMPFEGISGTTRLLDQNAEAFSQISANLSTFKDNIDLLCYTRNNITAILNDMRKMPGIMSRMPPLPVSINEDLANSTLPNTAQSMMFGSPSGIHLKQEPRKYTPSQLDTRIGGTRSNLIQNYSKRSRRRILIILSRPRAVLPLREKKKAASFLRMTQPPALRGGEVVGVKQLLKRLLQRLNRKFARILFLLLSRHKSAASLGALVGFALSIIFTWRFLRQRKIKGPAVTDDASSTTRSCRDQELGPVDYQLSTNSKLFLQQTVKKKLNGGRKMTCRLLGVILEERSPGELQDHATVRASVVDVLVEISRYCDIYLMERTLDDESGEKVISALENAKLFKFGSLMKEKVLFCSTENGISSFVRQLEPDWHLETNLDVLFQLTKFVRYQLYISAIGSGSASGSDTITSTSIESYFSDDSVA</sequence>
<accession>A0A6N2NGL8</accession>
<dbReference type="InterPro" id="IPR009057">
    <property type="entry name" value="Homeodomain-like_sf"/>
</dbReference>
<dbReference type="InterPro" id="IPR001005">
    <property type="entry name" value="SANT/Myb"/>
</dbReference>
<name>A0A6N2NGL8_SALVM</name>
<keyword evidence="1" id="KW-1133">Transmembrane helix</keyword>
<protein>
    <recommendedName>
        <fullName evidence="3">Myb-like domain-containing protein</fullName>
    </recommendedName>
</protein>
<evidence type="ECO:0000313" key="2">
    <source>
        <dbReference type="EMBL" id="VFU65414.1"/>
    </source>
</evidence>
<dbReference type="InterPro" id="IPR022228">
    <property type="entry name" value="DUF3755"/>
</dbReference>
<dbReference type="GO" id="GO:0007031">
    <property type="term" value="P:peroxisome organization"/>
    <property type="evidence" value="ECO:0007669"/>
    <property type="project" value="InterPro"/>
</dbReference>
<proteinExistence type="predicted"/>
<gene>
    <name evidence="2" type="ORF">SVIM_LOCUS501966</name>
</gene>
<reference evidence="2" key="1">
    <citation type="submission" date="2019-03" db="EMBL/GenBank/DDBJ databases">
        <authorList>
            <person name="Mank J."/>
            <person name="Almeida P."/>
        </authorList>
    </citation>
    <scope>NUCLEOTIDE SEQUENCE</scope>
    <source>
        <strain evidence="2">78183</strain>
    </source>
</reference>
<dbReference type="CDD" id="cd00167">
    <property type="entry name" value="SANT"/>
    <property type="match status" value="1"/>
</dbReference>
<dbReference type="PANTHER" id="PTHR34126:SF1">
    <property type="entry name" value="PEROXISOME BIOGENESIS PROTEIN 22"/>
    <property type="match status" value="1"/>
</dbReference>
<dbReference type="Pfam" id="PF22978">
    <property type="entry name" value="HAD_Pex22"/>
    <property type="match status" value="1"/>
</dbReference>
<evidence type="ECO:0008006" key="3">
    <source>
        <dbReference type="Google" id="ProtNLM"/>
    </source>
</evidence>
<dbReference type="SUPFAM" id="SSF46689">
    <property type="entry name" value="Homeodomain-like"/>
    <property type="match status" value="1"/>
</dbReference>
<dbReference type="Pfam" id="PF12579">
    <property type="entry name" value="DUF3755"/>
    <property type="match status" value="1"/>
</dbReference>